<dbReference type="AlphaFoldDB" id="A0A916XIK3"/>
<name>A0A916XIK3_9HYPH</name>
<dbReference type="RefSeq" id="WP_188610590.1">
    <property type="nucleotide sequence ID" value="NZ_BMGG01000006.1"/>
</dbReference>
<dbReference type="Proteomes" id="UP000637002">
    <property type="component" value="Unassembled WGS sequence"/>
</dbReference>
<comment type="caution">
    <text evidence="1">The sequence shown here is derived from an EMBL/GenBank/DDBJ whole genome shotgun (WGS) entry which is preliminary data.</text>
</comment>
<dbReference type="EMBL" id="BMGG01000006">
    <property type="protein sequence ID" value="GGC74582.1"/>
    <property type="molecule type" value="Genomic_DNA"/>
</dbReference>
<sequence length="104" mass="11680">MIFSPQQIKFEFLSYLKEFGARPEEWRIGVADDAERALFADNEVDRAHDIWLWKPALSATAARIVLSYFAERHGIAPARYEAGTTARHVFLFKRQGPAGQGAAG</sequence>
<keyword evidence="2" id="KW-1185">Reference proteome</keyword>
<reference evidence="1" key="1">
    <citation type="journal article" date="2014" name="Int. J. Syst. Evol. Microbiol.">
        <title>Complete genome sequence of Corynebacterium casei LMG S-19264T (=DSM 44701T), isolated from a smear-ripened cheese.</title>
        <authorList>
            <consortium name="US DOE Joint Genome Institute (JGI-PGF)"/>
            <person name="Walter F."/>
            <person name="Albersmeier A."/>
            <person name="Kalinowski J."/>
            <person name="Ruckert C."/>
        </authorList>
    </citation>
    <scope>NUCLEOTIDE SEQUENCE</scope>
    <source>
        <strain evidence="1">CGMCC 1.12919</strain>
    </source>
</reference>
<reference evidence="1" key="2">
    <citation type="submission" date="2020-09" db="EMBL/GenBank/DDBJ databases">
        <authorList>
            <person name="Sun Q."/>
            <person name="Zhou Y."/>
        </authorList>
    </citation>
    <scope>NUCLEOTIDE SEQUENCE</scope>
    <source>
        <strain evidence="1">CGMCC 1.12919</strain>
    </source>
</reference>
<evidence type="ECO:0000313" key="2">
    <source>
        <dbReference type="Proteomes" id="UP000637002"/>
    </source>
</evidence>
<gene>
    <name evidence="1" type="ORF">GCM10010994_36310</name>
</gene>
<evidence type="ECO:0000313" key="1">
    <source>
        <dbReference type="EMBL" id="GGC74582.1"/>
    </source>
</evidence>
<organism evidence="1 2">
    <name type="scientific">Chelatococcus reniformis</name>
    <dbReference type="NCBI Taxonomy" id="1494448"/>
    <lineage>
        <taxon>Bacteria</taxon>
        <taxon>Pseudomonadati</taxon>
        <taxon>Pseudomonadota</taxon>
        <taxon>Alphaproteobacteria</taxon>
        <taxon>Hyphomicrobiales</taxon>
        <taxon>Chelatococcaceae</taxon>
        <taxon>Chelatococcus</taxon>
    </lineage>
</organism>
<accession>A0A916XIK3</accession>
<protein>
    <submittedName>
        <fullName evidence="1">Uncharacterized protein</fullName>
    </submittedName>
</protein>
<proteinExistence type="predicted"/>